<dbReference type="KEGG" id="dsf:UWK_01537"/>
<keyword evidence="6" id="KW-1185">Reference proteome</keyword>
<dbReference type="Pfam" id="PF00005">
    <property type="entry name" value="ABC_tran"/>
    <property type="match status" value="1"/>
</dbReference>
<keyword evidence="3" id="KW-0067">ATP-binding</keyword>
<dbReference type="Gene3D" id="3.40.50.300">
    <property type="entry name" value="P-loop containing nucleotide triphosphate hydrolases"/>
    <property type="match status" value="1"/>
</dbReference>
<evidence type="ECO:0000259" key="4">
    <source>
        <dbReference type="PROSITE" id="PS50893"/>
    </source>
</evidence>
<dbReference type="PATRIC" id="fig|1167006.5.peg.1691"/>
<dbReference type="PROSITE" id="PS50893">
    <property type="entry name" value="ABC_TRANSPORTER_2"/>
    <property type="match status" value="1"/>
</dbReference>
<dbReference type="InterPro" id="IPR017871">
    <property type="entry name" value="ABC_transporter-like_CS"/>
</dbReference>
<proteinExistence type="inferred from homology"/>
<dbReference type="SUPFAM" id="SSF52540">
    <property type="entry name" value="P-loop containing nucleoside triphosphate hydrolases"/>
    <property type="match status" value="1"/>
</dbReference>
<dbReference type="NCBIfam" id="TIGR02324">
    <property type="entry name" value="CP_lyasePhnL"/>
    <property type="match status" value="1"/>
</dbReference>
<dbReference type="InterPro" id="IPR003439">
    <property type="entry name" value="ABC_transporter-like_ATP-bd"/>
</dbReference>
<dbReference type="InterPro" id="IPR027417">
    <property type="entry name" value="P-loop_NTPase"/>
</dbReference>
<accession>M1PEF4</accession>
<evidence type="ECO:0000313" key="6">
    <source>
        <dbReference type="Proteomes" id="UP000011721"/>
    </source>
</evidence>
<dbReference type="InterPro" id="IPR003593">
    <property type="entry name" value="AAA+_ATPase"/>
</dbReference>
<organism evidence="5 6">
    <name type="scientific">Desulfocapsa sulfexigens (strain DSM 10523 / SB164P1)</name>
    <dbReference type="NCBI Taxonomy" id="1167006"/>
    <lineage>
        <taxon>Bacteria</taxon>
        <taxon>Pseudomonadati</taxon>
        <taxon>Thermodesulfobacteriota</taxon>
        <taxon>Desulfobulbia</taxon>
        <taxon>Desulfobulbales</taxon>
        <taxon>Desulfocapsaceae</taxon>
        <taxon>Desulfocapsa</taxon>
    </lineage>
</organism>
<dbReference type="AlphaFoldDB" id="M1PEF4"/>
<dbReference type="STRING" id="1167006.UWK_01537"/>
<name>M1PEF4_DESSD</name>
<evidence type="ECO:0000256" key="3">
    <source>
        <dbReference type="ARBA" id="ARBA00022840"/>
    </source>
</evidence>
<dbReference type="PANTHER" id="PTHR42798">
    <property type="entry name" value="LIPOPROTEIN-RELEASING SYSTEM ATP-BINDING PROTEIN LOLD"/>
    <property type="match status" value="1"/>
</dbReference>
<reference evidence="6" key="1">
    <citation type="journal article" date="2013" name="Stand. Genomic Sci.">
        <title>Complete genome sequence of Desulfocapsa sulfexigens, a marine deltaproteobacterium specialized in disproportionating inorganic sulfur compounds.</title>
        <authorList>
            <person name="Finster K.W."/>
            <person name="Kjeldsen K.U."/>
            <person name="Kube M."/>
            <person name="Reinhardt R."/>
            <person name="Mussmann M."/>
            <person name="Amann R."/>
            <person name="Schreiber L."/>
        </authorList>
    </citation>
    <scope>NUCLEOTIDE SEQUENCE [LARGE SCALE GENOMIC DNA]</scope>
    <source>
        <strain evidence="6">DSM 10523 / SB164P1</strain>
    </source>
</reference>
<dbReference type="PANTHER" id="PTHR42798:SF7">
    <property type="entry name" value="ALPHA-D-RIBOSE 1-METHYLPHOSPHONATE 5-TRIPHOSPHATE SYNTHASE SUBUNIT PHNL"/>
    <property type="match status" value="1"/>
</dbReference>
<dbReference type="RefSeq" id="WP_015403786.1">
    <property type="nucleotide sequence ID" value="NC_020304.1"/>
</dbReference>
<dbReference type="eggNOG" id="COG4778">
    <property type="taxonomic scope" value="Bacteria"/>
</dbReference>
<sequence length="255" mass="28325">MYSTAQFERRQEKDMTKLELRNISKTFTLHNRDAIKVSGFSEVTFSVKRGELLALIGPSGVGKSSILKAIYRTYLTDSGSISFHRRDGSVVDLASCSESRILDLRKREIGFVTQFLKVLPRVTAIQAVAAPLIELGEMEKTSLFQAARLLELLGIREELFHISPLTFSGGEQQRVNIARGVIAPKELLLLDEPTASLDDQSSSRVLDLLLDLKRNGIAMIGIFHDKAKIGKVADTTYEITRTALTMPKAMRQEAA</sequence>
<evidence type="ECO:0000313" key="5">
    <source>
        <dbReference type="EMBL" id="AGF78095.1"/>
    </source>
</evidence>
<evidence type="ECO:0000256" key="1">
    <source>
        <dbReference type="ARBA" id="ARBA00005417"/>
    </source>
</evidence>
<dbReference type="EMBL" id="CP003985">
    <property type="protein sequence ID" value="AGF78095.1"/>
    <property type="molecule type" value="Genomic_DNA"/>
</dbReference>
<dbReference type="InterPro" id="IPR012701">
    <property type="entry name" value="CP_lyase_PhnL"/>
</dbReference>
<dbReference type="SMART" id="SM00382">
    <property type="entry name" value="AAA"/>
    <property type="match status" value="1"/>
</dbReference>
<feature type="domain" description="ABC transporter" evidence="4">
    <location>
        <begin position="18"/>
        <end position="254"/>
    </location>
</feature>
<dbReference type="GO" id="GO:0016887">
    <property type="term" value="F:ATP hydrolysis activity"/>
    <property type="evidence" value="ECO:0007669"/>
    <property type="project" value="InterPro"/>
</dbReference>
<gene>
    <name evidence="5" type="ordered locus">UWK_01537</name>
</gene>
<dbReference type="HOGENOM" id="CLU_000604_1_22_7"/>
<dbReference type="Proteomes" id="UP000011721">
    <property type="component" value="Chromosome"/>
</dbReference>
<keyword evidence="2" id="KW-0547">Nucleotide-binding</keyword>
<dbReference type="PROSITE" id="PS00211">
    <property type="entry name" value="ABC_TRANSPORTER_1"/>
    <property type="match status" value="1"/>
</dbReference>
<protein>
    <submittedName>
        <fullName evidence="5">Phosphonate C-P lyase system protein PhnL</fullName>
    </submittedName>
</protein>
<keyword evidence="5" id="KW-0456">Lyase</keyword>
<evidence type="ECO:0000256" key="2">
    <source>
        <dbReference type="ARBA" id="ARBA00022741"/>
    </source>
</evidence>
<dbReference type="GO" id="GO:0005524">
    <property type="term" value="F:ATP binding"/>
    <property type="evidence" value="ECO:0007669"/>
    <property type="project" value="UniProtKB-KW"/>
</dbReference>
<comment type="similarity">
    <text evidence="1">Belongs to the ABC transporter superfamily.</text>
</comment>
<dbReference type="GO" id="GO:0016829">
    <property type="term" value="F:lyase activity"/>
    <property type="evidence" value="ECO:0007669"/>
    <property type="project" value="UniProtKB-KW"/>
</dbReference>